<evidence type="ECO:0000313" key="1">
    <source>
        <dbReference type="EMBL" id="CAH3024184.1"/>
    </source>
</evidence>
<organism evidence="1 2">
    <name type="scientific">Porites evermanni</name>
    <dbReference type="NCBI Taxonomy" id="104178"/>
    <lineage>
        <taxon>Eukaryota</taxon>
        <taxon>Metazoa</taxon>
        <taxon>Cnidaria</taxon>
        <taxon>Anthozoa</taxon>
        <taxon>Hexacorallia</taxon>
        <taxon>Scleractinia</taxon>
        <taxon>Fungiina</taxon>
        <taxon>Poritidae</taxon>
        <taxon>Porites</taxon>
    </lineage>
</organism>
<accession>A0ABN8M860</accession>
<dbReference type="EMBL" id="CALNXI010000292">
    <property type="protein sequence ID" value="CAH3024184.1"/>
    <property type="molecule type" value="Genomic_DNA"/>
</dbReference>
<dbReference type="Proteomes" id="UP001159427">
    <property type="component" value="Unassembled WGS sequence"/>
</dbReference>
<sequence length="138" mass="14649">MGGQPLLKTRFPFCALVETTATIVDSLSNKFILRCHDRCDELYGDTCSAAYLDVQDAVQSVGTEFNVESVSAIFGYTNANDYADLAALHLSNVQQPSYGVLIGCEKSVGILVQVNGLCALIDSLIHGNSAAITLQAAS</sequence>
<comment type="caution">
    <text evidence="1">The sequence shown here is derived from an EMBL/GenBank/DDBJ whole genome shotgun (WGS) entry which is preliminary data.</text>
</comment>
<name>A0ABN8M860_9CNID</name>
<proteinExistence type="predicted"/>
<evidence type="ECO:0000313" key="2">
    <source>
        <dbReference type="Proteomes" id="UP001159427"/>
    </source>
</evidence>
<gene>
    <name evidence="1" type="ORF">PEVE_00021871</name>
</gene>
<reference evidence="1 2" key="1">
    <citation type="submission" date="2022-05" db="EMBL/GenBank/DDBJ databases">
        <authorList>
            <consortium name="Genoscope - CEA"/>
            <person name="William W."/>
        </authorList>
    </citation>
    <scope>NUCLEOTIDE SEQUENCE [LARGE SCALE GENOMIC DNA]</scope>
</reference>
<keyword evidence="2" id="KW-1185">Reference proteome</keyword>
<protein>
    <submittedName>
        <fullName evidence="1">Uncharacterized protein</fullName>
    </submittedName>
</protein>